<protein>
    <submittedName>
        <fullName evidence="7">Bornyl diphosphate synthase</fullName>
    </submittedName>
</protein>
<evidence type="ECO:0000256" key="2">
    <source>
        <dbReference type="ARBA" id="ARBA00001946"/>
    </source>
</evidence>
<dbReference type="GO" id="GO:0016099">
    <property type="term" value="P:monoterpenoid biosynthetic process"/>
    <property type="evidence" value="ECO:0007669"/>
    <property type="project" value="UniProtKB-ARBA"/>
</dbReference>
<evidence type="ECO:0000259" key="5">
    <source>
        <dbReference type="Pfam" id="PF01397"/>
    </source>
</evidence>
<dbReference type="InterPro" id="IPR044814">
    <property type="entry name" value="Terpene_cyclase_plant_C1"/>
</dbReference>
<evidence type="ECO:0000256" key="4">
    <source>
        <dbReference type="ARBA" id="ARBA00022842"/>
    </source>
</evidence>
<dbReference type="SFLD" id="SFLDS00005">
    <property type="entry name" value="Isoprenoid_Synthase_Type_I"/>
    <property type="match status" value="1"/>
</dbReference>
<accession>A0A185NWC6</accession>
<dbReference type="InterPro" id="IPR001906">
    <property type="entry name" value="Terpene_synth_N"/>
</dbReference>
<dbReference type="BRENDA" id="5.5.1.8">
    <property type="organism ID" value="9723"/>
</dbReference>
<feature type="domain" description="Terpene synthase N-terminal" evidence="5">
    <location>
        <begin position="73"/>
        <end position="250"/>
    </location>
</feature>
<dbReference type="Pfam" id="PF01397">
    <property type="entry name" value="Terpene_synth"/>
    <property type="match status" value="1"/>
</dbReference>
<feature type="domain" description="Terpene synthase metal-binding" evidence="6">
    <location>
        <begin position="307"/>
        <end position="546"/>
    </location>
</feature>
<dbReference type="InterPro" id="IPR050148">
    <property type="entry name" value="Terpene_synthase-like"/>
</dbReference>
<dbReference type="AlphaFoldDB" id="A0A185NWC6"/>
<name>A0A185NWC6_LAVAN</name>
<dbReference type="PANTHER" id="PTHR31225:SF9">
    <property type="entry name" value="TERPENE SYNTHASE 10"/>
    <property type="match status" value="1"/>
</dbReference>
<dbReference type="SFLD" id="SFLDG01019">
    <property type="entry name" value="Terpene_Cyclase_Like_1_C_Termi"/>
    <property type="match status" value="1"/>
</dbReference>
<evidence type="ECO:0000256" key="1">
    <source>
        <dbReference type="ARBA" id="ARBA00001936"/>
    </source>
</evidence>
<evidence type="ECO:0000256" key="3">
    <source>
        <dbReference type="ARBA" id="ARBA00022723"/>
    </source>
</evidence>
<comment type="cofactor">
    <cofactor evidence="1">
        <name>Mn(2+)</name>
        <dbReference type="ChEBI" id="CHEBI:29035"/>
    </cofactor>
</comment>
<dbReference type="PANTHER" id="PTHR31225">
    <property type="entry name" value="OS04G0344100 PROTEIN-RELATED"/>
    <property type="match status" value="1"/>
</dbReference>
<dbReference type="GO" id="GO:0016102">
    <property type="term" value="P:diterpenoid biosynthetic process"/>
    <property type="evidence" value="ECO:0007669"/>
    <property type="project" value="InterPro"/>
</dbReference>
<dbReference type="FunFam" id="1.10.600.10:FF:000007">
    <property type="entry name" value="Isoprene synthase, chloroplastic"/>
    <property type="match status" value="1"/>
</dbReference>
<comment type="cofactor">
    <cofactor evidence="2">
        <name>Mg(2+)</name>
        <dbReference type="ChEBI" id="CHEBI:18420"/>
    </cofactor>
</comment>
<dbReference type="CDD" id="cd00684">
    <property type="entry name" value="Terpene_cyclase_plant_C1"/>
    <property type="match status" value="1"/>
</dbReference>
<evidence type="ECO:0000259" key="6">
    <source>
        <dbReference type="Pfam" id="PF03936"/>
    </source>
</evidence>
<dbReference type="SUPFAM" id="SSF48239">
    <property type="entry name" value="Terpenoid cyclases/Protein prenyltransferases"/>
    <property type="match status" value="1"/>
</dbReference>
<dbReference type="InterPro" id="IPR008949">
    <property type="entry name" value="Isoprenoid_synthase_dom_sf"/>
</dbReference>
<dbReference type="SMR" id="A0A185NWC6"/>
<organism evidence="7">
    <name type="scientific">Lavandula angustifolia subsp. angustifolia</name>
    <dbReference type="NCBI Taxonomy" id="1211581"/>
    <lineage>
        <taxon>Eukaryota</taxon>
        <taxon>Viridiplantae</taxon>
        <taxon>Streptophyta</taxon>
        <taxon>Embryophyta</taxon>
        <taxon>Tracheophyta</taxon>
        <taxon>Spermatophyta</taxon>
        <taxon>Magnoliopsida</taxon>
        <taxon>eudicotyledons</taxon>
        <taxon>Gunneridae</taxon>
        <taxon>Pentapetalae</taxon>
        <taxon>asterids</taxon>
        <taxon>lamiids</taxon>
        <taxon>Lamiales</taxon>
        <taxon>Lamiaceae</taxon>
        <taxon>Nepetoideae</taxon>
        <taxon>Ocimeae</taxon>
        <taxon>Lavandulinae</taxon>
        <taxon>Lavandula</taxon>
    </lineage>
</organism>
<dbReference type="InterPro" id="IPR008930">
    <property type="entry name" value="Terpenoid_cyclase/PrenylTrfase"/>
</dbReference>
<dbReference type="Gene3D" id="1.50.10.130">
    <property type="entry name" value="Terpene synthase, N-terminal domain"/>
    <property type="match status" value="1"/>
</dbReference>
<dbReference type="GO" id="GO:0046248">
    <property type="term" value="P:alpha-pinene biosynthetic process"/>
    <property type="evidence" value="ECO:0007669"/>
    <property type="project" value="UniProtKB-ARBA"/>
</dbReference>
<sequence length="602" mass="70672">MTAARSFMAINSNMTTDHLHKFGKKNLEFGQGYSCNNASPMRLRPCCSLKLSTNAESQLDSTRRSGMYKPTLWDFDRIQSLNSVYTEEKYSTRACDLIQQVKKLLEESDWFRQLQLIDDLQRLGLSYRFDDEINLILNTIYFEKKFCEKEMDLYSTSLAFRLLRQHGLKVSQEVFDCFKNEEGDFEARLGDETNGILEMCEASFLATEGEETLELARLFTTNILQKKLDDERNELLIMDDYLRTLIRHSLDLPLYWRVQRPSARWFIEAYATRSDMNPIMLELAKLDFNIVQATHQEELKQVSRWWKESRLAEKLPFARDRVVENYLWNRGMLFPPQYGYPRIMNAKLFVLITVLDDIYDVYGTLEETQLFTNLITRWDVEAIGQLPEYMRICYMAIDNNINELAYEVLKQHGLLIIQDLRKFWADLCVAYGKEAEWYYTGYKPTLEEYLEVAWVSISAHLILGYMFFLTSNPIEKEASQSLSNYHNIIRNSAMVLRLADDLGTSPYEMQRGDVPKAVECYMNENGASTEEAREYVKHLLREVWKETNGERFKESPFTPSFMRICADLGRMAQFMYQHGDGHGIRNLQMEDRIQSLIFEPIV</sequence>
<dbReference type="InterPro" id="IPR034741">
    <property type="entry name" value="Terpene_cyclase-like_1_C"/>
</dbReference>
<dbReference type="GO" id="GO:0010597">
    <property type="term" value="P:green leaf volatile biosynthetic process"/>
    <property type="evidence" value="ECO:0007669"/>
    <property type="project" value="UniProtKB-ARBA"/>
</dbReference>
<dbReference type="Pfam" id="PF03936">
    <property type="entry name" value="Terpene_synth_C"/>
    <property type="match status" value="1"/>
</dbReference>
<dbReference type="GO" id="GO:0000287">
    <property type="term" value="F:magnesium ion binding"/>
    <property type="evidence" value="ECO:0007669"/>
    <property type="project" value="InterPro"/>
</dbReference>
<dbReference type="SUPFAM" id="SSF48576">
    <property type="entry name" value="Terpenoid synthases"/>
    <property type="match status" value="1"/>
</dbReference>
<dbReference type="Gene3D" id="1.10.600.10">
    <property type="entry name" value="Farnesyl Diphosphate Synthase"/>
    <property type="match status" value="1"/>
</dbReference>
<dbReference type="InterPro" id="IPR005630">
    <property type="entry name" value="Terpene_synthase_metal-bd"/>
</dbReference>
<keyword evidence="3" id="KW-0479">Metal-binding</keyword>
<dbReference type="InterPro" id="IPR036965">
    <property type="entry name" value="Terpene_synth_N_sf"/>
</dbReference>
<dbReference type="EMBL" id="KM015221">
    <property type="protein sequence ID" value="AJW68082.1"/>
    <property type="molecule type" value="mRNA"/>
</dbReference>
<keyword evidence="4" id="KW-0460">Magnesium</keyword>
<dbReference type="GO" id="GO:0050550">
    <property type="term" value="F:pinene synthase activity"/>
    <property type="evidence" value="ECO:0007669"/>
    <property type="project" value="UniProtKB-ARBA"/>
</dbReference>
<proteinExistence type="evidence at transcript level"/>
<reference evidence="7" key="1">
    <citation type="submission" date="2014-06" db="EMBL/GenBank/DDBJ databases">
        <authorList>
            <person name="Ju J."/>
            <person name="Zhang J."/>
        </authorList>
    </citation>
    <scope>NUCLEOTIDE SEQUENCE</scope>
</reference>
<dbReference type="FunFam" id="1.50.10.130:FF:000001">
    <property type="entry name" value="Isoprene synthase, chloroplastic"/>
    <property type="match status" value="1"/>
</dbReference>
<evidence type="ECO:0000313" key="7">
    <source>
        <dbReference type="EMBL" id="AJW68082.1"/>
    </source>
</evidence>